<reference evidence="1" key="2">
    <citation type="submission" date="2022-01" db="EMBL/GenBank/DDBJ databases">
        <authorList>
            <person name="Yamashiro T."/>
            <person name="Shiraishi A."/>
            <person name="Satake H."/>
            <person name="Nakayama K."/>
        </authorList>
    </citation>
    <scope>NUCLEOTIDE SEQUENCE</scope>
</reference>
<protein>
    <submittedName>
        <fullName evidence="1">Uncharacterized protein</fullName>
    </submittedName>
</protein>
<dbReference type="EMBL" id="BQNB010015959">
    <property type="protein sequence ID" value="GJT46131.1"/>
    <property type="molecule type" value="Genomic_DNA"/>
</dbReference>
<keyword evidence="2" id="KW-1185">Reference proteome</keyword>
<evidence type="ECO:0000313" key="1">
    <source>
        <dbReference type="EMBL" id="GJT46131.1"/>
    </source>
</evidence>
<reference evidence="1" key="1">
    <citation type="journal article" date="2022" name="Int. J. Mol. Sci.">
        <title>Draft Genome of Tanacetum Coccineum: Genomic Comparison of Closely Related Tanacetum-Family Plants.</title>
        <authorList>
            <person name="Yamashiro T."/>
            <person name="Shiraishi A."/>
            <person name="Nakayama K."/>
            <person name="Satake H."/>
        </authorList>
    </citation>
    <scope>NUCLEOTIDE SEQUENCE</scope>
</reference>
<proteinExistence type="predicted"/>
<sequence length="55" mass="5894">AVAIGAAGKARAEVIRRQLDPPMDVLAQSALARDHEYDQILDDDFSLATLGADEI</sequence>
<feature type="non-terminal residue" evidence="1">
    <location>
        <position position="1"/>
    </location>
</feature>
<gene>
    <name evidence="1" type="ORF">Tco_0954846</name>
</gene>
<evidence type="ECO:0000313" key="2">
    <source>
        <dbReference type="Proteomes" id="UP001151760"/>
    </source>
</evidence>
<name>A0ABQ5E5I5_9ASTR</name>
<organism evidence="1 2">
    <name type="scientific">Tanacetum coccineum</name>
    <dbReference type="NCBI Taxonomy" id="301880"/>
    <lineage>
        <taxon>Eukaryota</taxon>
        <taxon>Viridiplantae</taxon>
        <taxon>Streptophyta</taxon>
        <taxon>Embryophyta</taxon>
        <taxon>Tracheophyta</taxon>
        <taxon>Spermatophyta</taxon>
        <taxon>Magnoliopsida</taxon>
        <taxon>eudicotyledons</taxon>
        <taxon>Gunneridae</taxon>
        <taxon>Pentapetalae</taxon>
        <taxon>asterids</taxon>
        <taxon>campanulids</taxon>
        <taxon>Asterales</taxon>
        <taxon>Asteraceae</taxon>
        <taxon>Asteroideae</taxon>
        <taxon>Anthemideae</taxon>
        <taxon>Anthemidinae</taxon>
        <taxon>Tanacetum</taxon>
    </lineage>
</organism>
<accession>A0ABQ5E5I5</accession>
<dbReference type="Proteomes" id="UP001151760">
    <property type="component" value="Unassembled WGS sequence"/>
</dbReference>
<comment type="caution">
    <text evidence="1">The sequence shown here is derived from an EMBL/GenBank/DDBJ whole genome shotgun (WGS) entry which is preliminary data.</text>
</comment>